<dbReference type="Gene3D" id="2.40.30.170">
    <property type="match status" value="1"/>
</dbReference>
<dbReference type="GO" id="GO:0015562">
    <property type="term" value="F:efflux transmembrane transporter activity"/>
    <property type="evidence" value="ECO:0007669"/>
    <property type="project" value="TreeGrafter"/>
</dbReference>
<dbReference type="OrthoDB" id="9806939at2"/>
<dbReference type="EMBL" id="NIDE01000011">
    <property type="protein sequence ID" value="OWK39066.1"/>
    <property type="molecule type" value="Genomic_DNA"/>
</dbReference>
<keyword evidence="1" id="KW-0175">Coiled coil</keyword>
<feature type="coiled-coil region" evidence="1">
    <location>
        <begin position="209"/>
        <end position="236"/>
    </location>
</feature>
<name>A0A225DNL5_9BACT</name>
<dbReference type="InterPro" id="IPR058626">
    <property type="entry name" value="MdtA-like_b-barrel"/>
</dbReference>
<sequence length="471" mass="50686">MSIHLIGDLHPRNPNRPPGTQRLDEMPDEAIRAASKTIRAARSSRRSVLSICALLALIFLNLGCGRAPQSAEKDPPPAPIKWEEARQLFLEEWTELVGSTQPLPDHAARVTSPVAGRVLAVLPKNGEKPIVEGQLVEEGEVLVRLDATAIHANLAKAEAAKKVLQAERDVAAVTVKQASLDVKSLEDLKQTPNTSLVSPIALEKAALALESARASVLALDRKLEAADKEEAALKLEIQLFVLTAPRKGRLGRLQVVIGQTLPAGAAVAEVLGIDDEIDVLCFVSAADARKVQLGQSARVGGFDKDSATEAGADPEGKVVFVADQAEAETGSFAVKIRFPNRDLKLRANSVARVRILTRPGKSCWAVPESALLEDQDPPGIVLVEDVAVTKNAEGKDEQTGKVRRLRAVIGVRDRILHQVEIVRLEDVEKKWRGDLEHALIVIAKGQGLQTGDAVKFEAEDDDEAAKPDAKP</sequence>
<dbReference type="Pfam" id="PF25944">
    <property type="entry name" value="Beta-barrel_RND"/>
    <property type="match status" value="1"/>
</dbReference>
<protein>
    <submittedName>
        <fullName evidence="4">Putative RND efflux membrane fusion protein</fullName>
    </submittedName>
</protein>
<dbReference type="AlphaFoldDB" id="A0A225DNL5"/>
<dbReference type="Proteomes" id="UP000214646">
    <property type="component" value="Unassembled WGS sequence"/>
</dbReference>
<evidence type="ECO:0000313" key="5">
    <source>
        <dbReference type="Proteomes" id="UP000214646"/>
    </source>
</evidence>
<dbReference type="PANTHER" id="PTHR30469">
    <property type="entry name" value="MULTIDRUG RESISTANCE PROTEIN MDTA"/>
    <property type="match status" value="1"/>
</dbReference>
<reference evidence="5" key="1">
    <citation type="submission" date="2017-06" db="EMBL/GenBank/DDBJ databases">
        <title>Genome analysis of Fimbriiglobus ruber SP5, the first member of the order Planctomycetales with confirmed chitinolytic capability.</title>
        <authorList>
            <person name="Ravin N.V."/>
            <person name="Rakitin A.L."/>
            <person name="Ivanova A.A."/>
            <person name="Beletsky A.V."/>
            <person name="Kulichevskaya I.S."/>
            <person name="Mardanov A.V."/>
            <person name="Dedysh S.N."/>
        </authorList>
    </citation>
    <scope>NUCLEOTIDE SEQUENCE [LARGE SCALE GENOMIC DNA]</scope>
    <source>
        <strain evidence="5">SP5</strain>
    </source>
</reference>
<dbReference type="GO" id="GO:1990281">
    <property type="term" value="C:efflux pump complex"/>
    <property type="evidence" value="ECO:0007669"/>
    <property type="project" value="TreeGrafter"/>
</dbReference>
<dbReference type="SUPFAM" id="SSF111369">
    <property type="entry name" value="HlyD-like secretion proteins"/>
    <property type="match status" value="1"/>
</dbReference>
<gene>
    <name evidence="4" type="ORF">FRUB_06148</name>
</gene>
<organism evidence="4 5">
    <name type="scientific">Fimbriiglobus ruber</name>
    <dbReference type="NCBI Taxonomy" id="1908690"/>
    <lineage>
        <taxon>Bacteria</taxon>
        <taxon>Pseudomonadati</taxon>
        <taxon>Planctomycetota</taxon>
        <taxon>Planctomycetia</taxon>
        <taxon>Gemmatales</taxon>
        <taxon>Gemmataceae</taxon>
        <taxon>Fimbriiglobus</taxon>
    </lineage>
</organism>
<comment type="caution">
    <text evidence="4">The sequence shown here is derived from an EMBL/GenBank/DDBJ whole genome shotgun (WGS) entry which is preliminary data.</text>
</comment>
<evidence type="ECO:0000256" key="2">
    <source>
        <dbReference type="SAM" id="MobiDB-lite"/>
    </source>
</evidence>
<evidence type="ECO:0000256" key="1">
    <source>
        <dbReference type="SAM" id="Coils"/>
    </source>
</evidence>
<dbReference type="RefSeq" id="WP_161967703.1">
    <property type="nucleotide sequence ID" value="NZ_NIDE01000011.1"/>
</dbReference>
<accession>A0A225DNL5</accession>
<evidence type="ECO:0000313" key="4">
    <source>
        <dbReference type="EMBL" id="OWK39066.1"/>
    </source>
</evidence>
<keyword evidence="5" id="KW-1185">Reference proteome</keyword>
<dbReference type="PANTHER" id="PTHR30469:SF15">
    <property type="entry name" value="HLYD FAMILY OF SECRETION PROTEINS"/>
    <property type="match status" value="1"/>
</dbReference>
<feature type="region of interest" description="Disordered" evidence="2">
    <location>
        <begin position="1"/>
        <end position="26"/>
    </location>
</feature>
<dbReference type="Gene3D" id="2.40.50.100">
    <property type="match status" value="1"/>
</dbReference>
<feature type="domain" description="Multidrug resistance protein MdtA-like beta-barrel" evidence="3">
    <location>
        <begin position="277"/>
        <end position="355"/>
    </location>
</feature>
<dbReference type="Gene3D" id="1.10.287.470">
    <property type="entry name" value="Helix hairpin bin"/>
    <property type="match status" value="1"/>
</dbReference>
<evidence type="ECO:0000259" key="3">
    <source>
        <dbReference type="Pfam" id="PF25944"/>
    </source>
</evidence>
<proteinExistence type="predicted"/>